<feature type="compositionally biased region" description="Acidic residues" evidence="1">
    <location>
        <begin position="90"/>
        <end position="104"/>
    </location>
</feature>
<keyword evidence="3" id="KW-1185">Reference proteome</keyword>
<feature type="region of interest" description="Disordered" evidence="1">
    <location>
        <begin position="1"/>
        <end position="38"/>
    </location>
</feature>
<gene>
    <name evidence="2" type="ORF">FISHEDRAFT_59784</name>
</gene>
<name>A0A0D7AA17_9AGAR</name>
<feature type="region of interest" description="Disordered" evidence="1">
    <location>
        <begin position="84"/>
        <end position="104"/>
    </location>
</feature>
<reference evidence="2 3" key="1">
    <citation type="journal article" date="2015" name="Fungal Genet. Biol.">
        <title>Evolution of novel wood decay mechanisms in Agaricales revealed by the genome sequences of Fistulina hepatica and Cylindrobasidium torrendii.</title>
        <authorList>
            <person name="Floudas D."/>
            <person name="Held B.W."/>
            <person name="Riley R."/>
            <person name="Nagy L.G."/>
            <person name="Koehler G."/>
            <person name="Ransdell A.S."/>
            <person name="Younus H."/>
            <person name="Chow J."/>
            <person name="Chiniquy J."/>
            <person name="Lipzen A."/>
            <person name="Tritt A."/>
            <person name="Sun H."/>
            <person name="Haridas S."/>
            <person name="LaButti K."/>
            <person name="Ohm R.A."/>
            <person name="Kues U."/>
            <person name="Blanchette R.A."/>
            <person name="Grigoriev I.V."/>
            <person name="Minto R.E."/>
            <person name="Hibbett D.S."/>
        </authorList>
    </citation>
    <scope>NUCLEOTIDE SEQUENCE [LARGE SCALE GENOMIC DNA]</scope>
    <source>
        <strain evidence="2 3">ATCC 64428</strain>
    </source>
</reference>
<accession>A0A0D7AA17</accession>
<dbReference type="EMBL" id="KN881967">
    <property type="protein sequence ID" value="KIY47249.1"/>
    <property type="molecule type" value="Genomic_DNA"/>
</dbReference>
<dbReference type="Proteomes" id="UP000054144">
    <property type="component" value="Unassembled WGS sequence"/>
</dbReference>
<evidence type="ECO:0000313" key="2">
    <source>
        <dbReference type="EMBL" id="KIY47249.1"/>
    </source>
</evidence>
<evidence type="ECO:0000313" key="3">
    <source>
        <dbReference type="Proteomes" id="UP000054144"/>
    </source>
</evidence>
<dbReference type="AlphaFoldDB" id="A0A0D7AA17"/>
<sequence length="138" mass="15073">MSEEQFWQQSSTGSYECGCSTIPLNGEHPPLDQSLDPSAPDFWAVFEPSANFKDSGEHKPAVQEQDSAVRALAQELQLFLLGHGDLAPEGSDDEAEPPFYEEPDVPEPIIDLLQLSMKGKSGAFANGGENQQCQTLMF</sequence>
<organism evidence="2 3">
    <name type="scientific">Fistulina hepatica ATCC 64428</name>
    <dbReference type="NCBI Taxonomy" id="1128425"/>
    <lineage>
        <taxon>Eukaryota</taxon>
        <taxon>Fungi</taxon>
        <taxon>Dikarya</taxon>
        <taxon>Basidiomycota</taxon>
        <taxon>Agaricomycotina</taxon>
        <taxon>Agaricomycetes</taxon>
        <taxon>Agaricomycetidae</taxon>
        <taxon>Agaricales</taxon>
        <taxon>Fistulinaceae</taxon>
        <taxon>Fistulina</taxon>
    </lineage>
</organism>
<proteinExistence type="predicted"/>
<protein>
    <submittedName>
        <fullName evidence="2">Uncharacterized protein</fullName>
    </submittedName>
</protein>
<evidence type="ECO:0000256" key="1">
    <source>
        <dbReference type="SAM" id="MobiDB-lite"/>
    </source>
</evidence>
<feature type="compositionally biased region" description="Polar residues" evidence="1">
    <location>
        <begin position="1"/>
        <end position="14"/>
    </location>
</feature>